<evidence type="ECO:0000313" key="2">
    <source>
        <dbReference type="EMBL" id="VTP02573.1"/>
    </source>
</evidence>
<accession>A0A653EZ14</accession>
<proteinExistence type="predicted"/>
<evidence type="ECO:0000313" key="3">
    <source>
        <dbReference type="Proteomes" id="UP000516380"/>
    </source>
</evidence>
<dbReference type="AlphaFoldDB" id="A0A653EZ14"/>
<dbReference type="RefSeq" id="WP_129111855.1">
    <property type="nucleotide sequence ID" value="NZ_BLYZ01000003.1"/>
</dbReference>
<dbReference type="Proteomes" id="UP000516380">
    <property type="component" value="Chromosome"/>
</dbReference>
<evidence type="ECO:0000313" key="1">
    <source>
        <dbReference type="EMBL" id="BCI91735.1"/>
    </source>
</evidence>
<sequence>MTAAAMTRLTRTGTSAGGDIKDYPIVPIGTRALSIEVDDLRTQTDLAGEQVQDLQNKVRALNLDQRTRNKSKHDVPALLNELAYQRGMAWTHIAEIAEVSVSAVRKWRKGYDASPESRSRLAKFTALLDTLEEEAHIDDPATWMEMELPLAAGYYIRPLDLYLNGQDMALFDIAEQRGPVEHILDSVRPGWRANRSSFEVFSDTDGMRSIRIRGE</sequence>
<protein>
    <submittedName>
        <fullName evidence="1">Transcriptional regulator</fullName>
    </submittedName>
</protein>
<dbReference type="EMBL" id="LR589329">
    <property type="protein sequence ID" value="VTP02573.1"/>
    <property type="molecule type" value="Genomic_DNA"/>
</dbReference>
<gene>
    <name evidence="2" type="ORF">BIN_B_03528</name>
    <name evidence="1" type="ORF">NIIDMKKI_69410</name>
</gene>
<reference evidence="1 3" key="2">
    <citation type="submission" date="2020-07" db="EMBL/GenBank/DDBJ databases">
        <title>Mycobacterium kansasii (former subtype) with zoonotic potential isolated from diseased indoor pet cat, Japan.</title>
        <authorList>
            <person name="Fukano H."/>
            <person name="Terazono T."/>
            <person name="Hoshino Y."/>
        </authorList>
    </citation>
    <scope>NUCLEOTIDE SEQUENCE [LARGE SCALE GENOMIC DNA]</scope>
    <source>
        <strain evidence="1 3">Kuro-I</strain>
    </source>
</reference>
<dbReference type="GeneID" id="42539943"/>
<name>A0A653EZ14_MYCKA</name>
<dbReference type="EMBL" id="AP023343">
    <property type="protein sequence ID" value="BCI91735.1"/>
    <property type="molecule type" value="Genomic_DNA"/>
</dbReference>
<reference evidence="2" key="1">
    <citation type="submission" date="2019-05" db="EMBL/GenBank/DDBJ databases">
        <authorList>
            <person name="Naeem R."/>
            <person name="Antony C."/>
            <person name="Guan Q."/>
        </authorList>
    </citation>
    <scope>NUCLEOTIDE SEQUENCE</scope>
    <source>
        <strain evidence="2">3</strain>
    </source>
</reference>
<organism evidence="2">
    <name type="scientific">Mycobacterium kansasii</name>
    <dbReference type="NCBI Taxonomy" id="1768"/>
    <lineage>
        <taxon>Bacteria</taxon>
        <taxon>Bacillati</taxon>
        <taxon>Actinomycetota</taxon>
        <taxon>Actinomycetes</taxon>
        <taxon>Mycobacteriales</taxon>
        <taxon>Mycobacteriaceae</taxon>
        <taxon>Mycobacterium</taxon>
    </lineage>
</organism>
<keyword evidence="3" id="KW-1185">Reference proteome</keyword>